<name>A0ABT0E094_9SPHN</name>
<keyword evidence="2" id="KW-0032">Aminotransferase</keyword>
<dbReference type="InterPro" id="IPR019999">
    <property type="entry name" value="Anth_synth_I-like"/>
</dbReference>
<evidence type="ECO:0000259" key="1">
    <source>
        <dbReference type="Pfam" id="PF00425"/>
    </source>
</evidence>
<dbReference type="InterPro" id="IPR015890">
    <property type="entry name" value="Chorismate_C"/>
</dbReference>
<dbReference type="NCBIfam" id="TIGR00553">
    <property type="entry name" value="pabB"/>
    <property type="match status" value="1"/>
</dbReference>
<dbReference type="InterPro" id="IPR005801">
    <property type="entry name" value="ADC_synthase"/>
</dbReference>
<dbReference type="EMBL" id="JALKHS010000011">
    <property type="protein sequence ID" value="MCK0532780.1"/>
    <property type="molecule type" value="Genomic_DNA"/>
</dbReference>
<dbReference type="PANTHER" id="PTHR11236:SF50">
    <property type="entry name" value="AMINODEOXYCHORISMATE SYNTHASE COMPONENT 1"/>
    <property type="match status" value="1"/>
</dbReference>
<reference evidence="2 3" key="1">
    <citation type="submission" date="2022-04" db="EMBL/GenBank/DDBJ databases">
        <authorList>
            <person name="Huq M.A."/>
        </authorList>
    </citation>
    <scope>NUCLEOTIDE SEQUENCE [LARGE SCALE GENOMIC DNA]</scope>
    <source>
        <strain evidence="2 3">MAH-33</strain>
    </source>
</reference>
<dbReference type="RefSeq" id="WP_247233653.1">
    <property type="nucleotide sequence ID" value="NZ_JALKHS010000011.1"/>
</dbReference>
<dbReference type="SUPFAM" id="SSF56322">
    <property type="entry name" value="ADC synthase"/>
    <property type="match status" value="1"/>
</dbReference>
<dbReference type="EC" id="2.6.1.85" evidence="2"/>
<evidence type="ECO:0000313" key="3">
    <source>
        <dbReference type="Proteomes" id="UP001203512"/>
    </source>
</evidence>
<comment type="caution">
    <text evidence="2">The sequence shown here is derived from an EMBL/GenBank/DDBJ whole genome shotgun (WGS) entry which is preliminary data.</text>
</comment>
<keyword evidence="2" id="KW-0808">Transferase</keyword>
<dbReference type="InterPro" id="IPR005802">
    <property type="entry name" value="ADC_synth_comp_1"/>
</dbReference>
<sequence length="383" mass="41143">MAFLPDLDRPFVLLDDASSPSGHVTLFSDPLRMIEAETLADVVPALDAVREATRAGAHAAGFVSYDAGAAFDPAMPVTPSQGPLLWFGIFEAPRTLPSHRFAELLPGGDAVFDLGPLLPGTTEGQHAERIAALLDLIQAGDLYQANLTFAANMQFHGDPLALYARLRQRQRAPYGAILSTGTGLIFSFSPELFFTLKRRDIACRPMKGTAERHLDPDADAEAARSLAADPKQRAENLMIVDLMRNDLSRVAAAGSVQVPQLFAVETYPTVHQMVSAVTARRREDVDAFDILAALFPCGSITGAPKIRAAQVIAHLEDRPRGVYTGSIGHFAPNGDASFNVAIRTLTFAPKDARLTIGLGSGIVADSDPLAEWKECLTKARFLG</sequence>
<dbReference type="PRINTS" id="PR00095">
    <property type="entry name" value="ANTSNTHASEI"/>
</dbReference>
<proteinExistence type="predicted"/>
<dbReference type="GO" id="GO:0046820">
    <property type="term" value="F:4-amino-4-deoxychorismate synthase activity"/>
    <property type="evidence" value="ECO:0007669"/>
    <property type="project" value="UniProtKB-EC"/>
</dbReference>
<accession>A0ABT0E094</accession>
<protein>
    <submittedName>
        <fullName evidence="2">Aminodeoxychorismate synthase component I</fullName>
        <ecNumber evidence="2">2.6.1.85</ecNumber>
    </submittedName>
</protein>
<dbReference type="Proteomes" id="UP001203512">
    <property type="component" value="Unassembled WGS sequence"/>
</dbReference>
<evidence type="ECO:0000313" key="2">
    <source>
        <dbReference type="EMBL" id="MCK0532780.1"/>
    </source>
</evidence>
<dbReference type="PANTHER" id="PTHR11236">
    <property type="entry name" value="AMINOBENZOATE/ANTHRANILATE SYNTHASE"/>
    <property type="match status" value="1"/>
</dbReference>
<dbReference type="Pfam" id="PF00425">
    <property type="entry name" value="Chorismate_bind"/>
    <property type="match status" value="1"/>
</dbReference>
<keyword evidence="3" id="KW-1185">Reference proteome</keyword>
<dbReference type="Gene3D" id="3.60.120.10">
    <property type="entry name" value="Anthranilate synthase"/>
    <property type="match status" value="1"/>
</dbReference>
<feature type="domain" description="Chorismate-utilising enzyme C-terminal" evidence="1">
    <location>
        <begin position="125"/>
        <end position="378"/>
    </location>
</feature>
<gene>
    <name evidence="2" type="primary">pabB</name>
    <name evidence="2" type="ORF">MU848_14415</name>
</gene>
<organism evidence="2 3">
    <name type="scientific">Sphingobium agri</name>
    <dbReference type="NCBI Taxonomy" id="2933566"/>
    <lineage>
        <taxon>Bacteria</taxon>
        <taxon>Pseudomonadati</taxon>
        <taxon>Pseudomonadota</taxon>
        <taxon>Alphaproteobacteria</taxon>
        <taxon>Sphingomonadales</taxon>
        <taxon>Sphingomonadaceae</taxon>
        <taxon>Sphingobium</taxon>
    </lineage>
</organism>